<evidence type="ECO:0000256" key="3">
    <source>
        <dbReference type="ARBA" id="ARBA00022801"/>
    </source>
</evidence>
<evidence type="ECO:0000256" key="4">
    <source>
        <dbReference type="ARBA" id="ARBA00022833"/>
    </source>
</evidence>
<feature type="domain" description="CAAX prenyl protease 1 N-terminal" evidence="9">
    <location>
        <begin position="33"/>
        <end position="204"/>
    </location>
</feature>
<dbReference type="Pfam" id="PF16491">
    <property type="entry name" value="Peptidase_M48_N"/>
    <property type="match status" value="1"/>
</dbReference>
<dbReference type="Proteomes" id="UP001209681">
    <property type="component" value="Unassembled WGS sequence"/>
</dbReference>
<dbReference type="PANTHER" id="PTHR10120">
    <property type="entry name" value="CAAX PRENYL PROTEASE 1"/>
    <property type="match status" value="1"/>
</dbReference>
<evidence type="ECO:0000256" key="7">
    <source>
        <dbReference type="SAM" id="Phobius"/>
    </source>
</evidence>
<keyword evidence="1 6" id="KW-0645">Protease</keyword>
<evidence type="ECO:0000313" key="10">
    <source>
        <dbReference type="EMBL" id="MCW7753045.1"/>
    </source>
</evidence>
<comment type="caution">
    <text evidence="10">The sequence shown here is derived from an EMBL/GenBank/DDBJ whole genome shotgun (WGS) entry which is preliminary data.</text>
</comment>
<dbReference type="InterPro" id="IPR027057">
    <property type="entry name" value="CAXX_Prtase_1"/>
</dbReference>
<accession>A0ABT3N6H2</accession>
<sequence length="414" mass="46549">MNTSSLFFLFLLPYLIAAAFEHFLVWCNDSHQARKNDGIPKAFRGSLDKKSIRQMRRYGVDRNRFSTFHRISADTLLIAALFSGLIQGFDTLLLSLHPIMAGLFFFGGIGLTSFLISLPFDWAHNFIVEKKHGFSTKTLKVWLSDQAKNLLLSLILGGILLGGILAAFLFAGNLWWLAAYCLFMGFQLLMILVYPTWLAPLFNTFTPLPEGSLREGIRCLCSRTGLHLKDILVMDASKRTAHTNAYMTGLGKSRRIVLYDSLLTKHPENEILAILAHEIGHWKGRHLTRQLLYFSIISLLIFSIAGQLISWPLLYEAFGFQQPSAHTGLFLLTLIWTPAALILAPLSNALSRKAEYKADAFAKKITGSPEGLQNALRRMAKDNLANITPHPLYVFFHYSHPPLADRIEALDKQG</sequence>
<proteinExistence type="inferred from homology"/>
<evidence type="ECO:0000256" key="5">
    <source>
        <dbReference type="ARBA" id="ARBA00023049"/>
    </source>
</evidence>
<feature type="transmembrane region" description="Helical" evidence="7">
    <location>
        <begin position="177"/>
        <end position="197"/>
    </location>
</feature>
<feature type="transmembrane region" description="Helical" evidence="7">
    <location>
        <begin position="291"/>
        <end position="309"/>
    </location>
</feature>
<dbReference type="EMBL" id="JAPFPW010000002">
    <property type="protein sequence ID" value="MCW7753045.1"/>
    <property type="molecule type" value="Genomic_DNA"/>
</dbReference>
<gene>
    <name evidence="10" type="ORF">OOT00_03485</name>
</gene>
<feature type="transmembrane region" description="Helical" evidence="7">
    <location>
        <begin position="149"/>
        <end position="171"/>
    </location>
</feature>
<feature type="transmembrane region" description="Helical" evidence="7">
    <location>
        <begin position="329"/>
        <end position="347"/>
    </location>
</feature>
<dbReference type="InterPro" id="IPR032456">
    <property type="entry name" value="Peptidase_M48_N"/>
</dbReference>
<dbReference type="RefSeq" id="WP_265423901.1">
    <property type="nucleotide sequence ID" value="NZ_JAPFPW010000002.1"/>
</dbReference>
<dbReference type="Gene3D" id="3.30.2010.10">
    <property type="entry name" value="Metalloproteases ('zincins'), catalytic domain"/>
    <property type="match status" value="1"/>
</dbReference>
<feature type="transmembrane region" description="Helical" evidence="7">
    <location>
        <begin position="71"/>
        <end position="89"/>
    </location>
</feature>
<feature type="domain" description="Peptidase M48" evidence="8">
    <location>
        <begin position="208"/>
        <end position="412"/>
    </location>
</feature>
<keyword evidence="2" id="KW-0479">Metal-binding</keyword>
<feature type="transmembrane region" description="Helical" evidence="7">
    <location>
        <begin position="101"/>
        <end position="128"/>
    </location>
</feature>
<feature type="transmembrane region" description="Helical" evidence="7">
    <location>
        <begin position="6"/>
        <end position="26"/>
    </location>
</feature>
<keyword evidence="4 6" id="KW-0862">Zinc</keyword>
<comment type="cofactor">
    <cofactor evidence="6">
        <name>Zn(2+)</name>
        <dbReference type="ChEBI" id="CHEBI:29105"/>
    </cofactor>
    <text evidence="6">Binds 1 zinc ion per subunit.</text>
</comment>
<dbReference type="CDD" id="cd07343">
    <property type="entry name" value="M48A_Zmpste24p_like"/>
    <property type="match status" value="1"/>
</dbReference>
<comment type="similarity">
    <text evidence="6">Belongs to the peptidase M48 family.</text>
</comment>
<reference evidence="10 11" key="1">
    <citation type="submission" date="2022-11" db="EMBL/GenBank/DDBJ databases">
        <title>Desulfobotulus tamanensis H1 sp. nov. - anaerobic, alkaliphilic, sulphate reducing bacterium isolated from terrestrial mud volcano.</title>
        <authorList>
            <person name="Frolova A."/>
            <person name="Merkel A.Y."/>
            <person name="Slobodkin A.I."/>
        </authorList>
    </citation>
    <scope>NUCLEOTIDE SEQUENCE [LARGE SCALE GENOMIC DNA]</scope>
    <source>
        <strain evidence="10 11">H1</strain>
    </source>
</reference>
<keyword evidence="7" id="KW-1133">Transmembrane helix</keyword>
<evidence type="ECO:0000259" key="9">
    <source>
        <dbReference type="Pfam" id="PF16491"/>
    </source>
</evidence>
<evidence type="ECO:0000259" key="8">
    <source>
        <dbReference type="Pfam" id="PF01435"/>
    </source>
</evidence>
<protein>
    <submittedName>
        <fullName evidence="10">M48 family metallopeptidase</fullName>
    </submittedName>
</protein>
<evidence type="ECO:0000256" key="1">
    <source>
        <dbReference type="ARBA" id="ARBA00022670"/>
    </source>
</evidence>
<dbReference type="InterPro" id="IPR001915">
    <property type="entry name" value="Peptidase_M48"/>
</dbReference>
<keyword evidence="3 6" id="KW-0378">Hydrolase</keyword>
<dbReference type="Pfam" id="PF01435">
    <property type="entry name" value="Peptidase_M48"/>
    <property type="match status" value="1"/>
</dbReference>
<keyword evidence="7" id="KW-0472">Membrane</keyword>
<evidence type="ECO:0000256" key="2">
    <source>
        <dbReference type="ARBA" id="ARBA00022723"/>
    </source>
</evidence>
<organism evidence="10 11">
    <name type="scientific">Desulfobotulus pelophilus</name>
    <dbReference type="NCBI Taxonomy" id="2823377"/>
    <lineage>
        <taxon>Bacteria</taxon>
        <taxon>Pseudomonadati</taxon>
        <taxon>Thermodesulfobacteriota</taxon>
        <taxon>Desulfobacteria</taxon>
        <taxon>Desulfobacterales</taxon>
        <taxon>Desulfobacteraceae</taxon>
        <taxon>Desulfobotulus</taxon>
    </lineage>
</organism>
<keyword evidence="5 6" id="KW-0482">Metalloprotease</keyword>
<keyword evidence="7" id="KW-0812">Transmembrane</keyword>
<keyword evidence="11" id="KW-1185">Reference proteome</keyword>
<name>A0ABT3N6H2_9BACT</name>
<evidence type="ECO:0000256" key="6">
    <source>
        <dbReference type="RuleBase" id="RU003983"/>
    </source>
</evidence>
<evidence type="ECO:0000313" key="11">
    <source>
        <dbReference type="Proteomes" id="UP001209681"/>
    </source>
</evidence>